<dbReference type="InterPro" id="IPR009225">
    <property type="entry name" value="Phage_head_completion_GpL"/>
</dbReference>
<reference evidence="1 2" key="1">
    <citation type="journal article" date="2014" name="Int. J. Syst. Evol. Microbiol.">
        <title>Complete genome sequence of Corynebacterium casei LMG S-19264T (=DSM 44701T), isolated from a smear-ripened cheese.</title>
        <authorList>
            <consortium name="US DOE Joint Genome Institute (JGI-PGF)"/>
            <person name="Walter F."/>
            <person name="Albersmeier A."/>
            <person name="Kalinowski J."/>
            <person name="Ruckert C."/>
        </authorList>
    </citation>
    <scope>NUCLEOTIDE SEQUENCE [LARGE SCALE GENOMIC DNA]</scope>
    <source>
        <strain evidence="1 2">NBRC 110095</strain>
    </source>
</reference>
<gene>
    <name evidence="1" type="ORF">GCM10007877_18780</name>
</gene>
<dbReference type="AlphaFoldDB" id="A0AA37WM85"/>
<keyword evidence="2" id="KW-1185">Reference proteome</keyword>
<dbReference type="Proteomes" id="UP001156870">
    <property type="component" value="Unassembled WGS sequence"/>
</dbReference>
<evidence type="ECO:0000313" key="1">
    <source>
        <dbReference type="EMBL" id="GLS26163.1"/>
    </source>
</evidence>
<sequence length="155" mass="17996">MAGWTGKSDEYLNVDIHNDGFYPDLILGDFQRDYRIPSEFYQDTVTVHIELAMVEVNQELLQAKMEWTLRGAKQLSEVVGVVMDSENVLVMYYKRAVFCRAKALLLPQFATMTRTPNAEHAAIESEHNEAHWFNESQRWVRKILDKPGSYSMHLL</sequence>
<dbReference type="EMBL" id="BSPD01000039">
    <property type="protein sequence ID" value="GLS26163.1"/>
    <property type="molecule type" value="Genomic_DNA"/>
</dbReference>
<comment type="caution">
    <text evidence="1">The sequence shown here is derived from an EMBL/GenBank/DDBJ whole genome shotgun (WGS) entry which is preliminary data.</text>
</comment>
<proteinExistence type="predicted"/>
<name>A0AA37WM85_9GAMM</name>
<accession>A0AA37WM85</accession>
<organism evidence="1 2">
    <name type="scientific">Marinibactrum halimedae</name>
    <dbReference type="NCBI Taxonomy" id="1444977"/>
    <lineage>
        <taxon>Bacteria</taxon>
        <taxon>Pseudomonadati</taxon>
        <taxon>Pseudomonadota</taxon>
        <taxon>Gammaproteobacteria</taxon>
        <taxon>Cellvibrionales</taxon>
        <taxon>Cellvibrionaceae</taxon>
        <taxon>Marinibactrum</taxon>
    </lineage>
</organism>
<protein>
    <submittedName>
        <fullName evidence="1">Uncharacterized protein</fullName>
    </submittedName>
</protein>
<dbReference type="RefSeq" id="WP_232593060.1">
    <property type="nucleotide sequence ID" value="NZ_BSPD01000039.1"/>
</dbReference>
<dbReference type="Pfam" id="PF05926">
    <property type="entry name" value="Phage_GPL"/>
    <property type="match status" value="1"/>
</dbReference>
<evidence type="ECO:0000313" key="2">
    <source>
        <dbReference type="Proteomes" id="UP001156870"/>
    </source>
</evidence>